<feature type="domain" description="Kinesin motor" evidence="7">
    <location>
        <begin position="78"/>
        <end position="397"/>
    </location>
</feature>
<keyword evidence="1 4" id="KW-0547">Nucleotide-binding</keyword>
<dbReference type="PRINTS" id="PR00380">
    <property type="entry name" value="KINESINHEAVY"/>
</dbReference>
<feature type="binding site" evidence="4">
    <location>
        <begin position="152"/>
        <end position="159"/>
    </location>
    <ligand>
        <name>ATP</name>
        <dbReference type="ChEBI" id="CHEBI:30616"/>
    </ligand>
</feature>
<dbReference type="GO" id="GO:0008017">
    <property type="term" value="F:microtubule binding"/>
    <property type="evidence" value="ECO:0007669"/>
    <property type="project" value="InterPro"/>
</dbReference>
<evidence type="ECO:0000313" key="9">
    <source>
        <dbReference type="Proteomes" id="UP001291623"/>
    </source>
</evidence>
<evidence type="ECO:0000256" key="6">
    <source>
        <dbReference type="SAM" id="MobiDB-lite"/>
    </source>
</evidence>
<evidence type="ECO:0000256" key="1">
    <source>
        <dbReference type="ARBA" id="ARBA00022741"/>
    </source>
</evidence>
<keyword evidence="5" id="KW-0493">Microtubule</keyword>
<dbReference type="PROSITE" id="PS50067">
    <property type="entry name" value="KINESIN_MOTOR_2"/>
    <property type="match status" value="1"/>
</dbReference>
<dbReference type="PROSITE" id="PS00411">
    <property type="entry name" value="KINESIN_MOTOR_1"/>
    <property type="match status" value="1"/>
</dbReference>
<evidence type="ECO:0000256" key="2">
    <source>
        <dbReference type="ARBA" id="ARBA00022840"/>
    </source>
</evidence>
<feature type="region of interest" description="Disordered" evidence="6">
    <location>
        <begin position="1"/>
        <end position="36"/>
    </location>
</feature>
<dbReference type="Gene3D" id="3.40.850.10">
    <property type="entry name" value="Kinesin motor domain"/>
    <property type="match status" value="1"/>
</dbReference>
<name>A0AAE1UU68_9SOLA</name>
<dbReference type="InterPro" id="IPR036961">
    <property type="entry name" value="Kinesin_motor_dom_sf"/>
</dbReference>
<organism evidence="8 9">
    <name type="scientific">Anisodus tanguticus</name>
    <dbReference type="NCBI Taxonomy" id="243964"/>
    <lineage>
        <taxon>Eukaryota</taxon>
        <taxon>Viridiplantae</taxon>
        <taxon>Streptophyta</taxon>
        <taxon>Embryophyta</taxon>
        <taxon>Tracheophyta</taxon>
        <taxon>Spermatophyta</taxon>
        <taxon>Magnoliopsida</taxon>
        <taxon>eudicotyledons</taxon>
        <taxon>Gunneridae</taxon>
        <taxon>Pentapetalae</taxon>
        <taxon>asterids</taxon>
        <taxon>lamiids</taxon>
        <taxon>Solanales</taxon>
        <taxon>Solanaceae</taxon>
        <taxon>Solanoideae</taxon>
        <taxon>Hyoscyameae</taxon>
        <taxon>Anisodus</taxon>
    </lineage>
</organism>
<dbReference type="GO" id="GO:0003777">
    <property type="term" value="F:microtubule motor activity"/>
    <property type="evidence" value="ECO:0007669"/>
    <property type="project" value="InterPro"/>
</dbReference>
<dbReference type="PANTHER" id="PTHR47117:SF10">
    <property type="entry name" value="KINESIN-LIKE PROTEIN KIF1B"/>
    <property type="match status" value="1"/>
</dbReference>
<comment type="similarity">
    <text evidence="4 5">Belongs to the TRAFAC class myosin-kinesin ATPase superfamily. Kinesin family.</text>
</comment>
<keyword evidence="2 4" id="KW-0067">ATP-binding</keyword>
<proteinExistence type="inferred from homology"/>
<dbReference type="GO" id="GO:0005874">
    <property type="term" value="C:microtubule"/>
    <property type="evidence" value="ECO:0007669"/>
    <property type="project" value="UniProtKB-KW"/>
</dbReference>
<dbReference type="SMART" id="SM00129">
    <property type="entry name" value="KISc"/>
    <property type="match status" value="1"/>
</dbReference>
<keyword evidence="3 4" id="KW-0505">Motor protein</keyword>
<protein>
    <recommendedName>
        <fullName evidence="5">Kinesin-like protein</fullName>
    </recommendedName>
</protein>
<evidence type="ECO:0000259" key="7">
    <source>
        <dbReference type="PROSITE" id="PS50067"/>
    </source>
</evidence>
<reference evidence="8" key="1">
    <citation type="submission" date="2023-12" db="EMBL/GenBank/DDBJ databases">
        <title>Genome assembly of Anisodus tanguticus.</title>
        <authorList>
            <person name="Wang Y.-J."/>
        </authorList>
    </citation>
    <scope>NUCLEOTIDE SEQUENCE</scope>
    <source>
        <strain evidence="8">KB-2021</strain>
        <tissue evidence="8">Leaf</tissue>
    </source>
</reference>
<evidence type="ECO:0000256" key="4">
    <source>
        <dbReference type="PROSITE-ProRule" id="PRU00283"/>
    </source>
</evidence>
<dbReference type="InterPro" id="IPR001752">
    <property type="entry name" value="Kinesin_motor_dom"/>
</dbReference>
<dbReference type="SUPFAM" id="SSF52540">
    <property type="entry name" value="P-loop containing nucleoside triphosphate hydrolases"/>
    <property type="match status" value="1"/>
</dbReference>
<dbReference type="GO" id="GO:0005524">
    <property type="term" value="F:ATP binding"/>
    <property type="evidence" value="ECO:0007669"/>
    <property type="project" value="UniProtKB-UniRule"/>
</dbReference>
<evidence type="ECO:0000256" key="5">
    <source>
        <dbReference type="RuleBase" id="RU000394"/>
    </source>
</evidence>
<dbReference type="InterPro" id="IPR027417">
    <property type="entry name" value="P-loop_NTPase"/>
</dbReference>
<dbReference type="Proteomes" id="UP001291623">
    <property type="component" value="Unassembled WGS sequence"/>
</dbReference>
<sequence length="402" mass="45746">MARSDNHRHGDNQRSSSNQRARRPHHSNRNAQAYRQSIRVQDDDFSYISPCGQLPKLMENLINKTYGFIGLESDDEVQVSSDTIARPILVPRDLDKLRWNSGYADFTFDHSFWSHDENSSNFSDQEKVYSEIGIEMLNHAFEGYNVCIFAYGQTGAGKSFTMMGKNLKENNKDLGLVPRMCKDLFKRINDKSSSNQMYSIEVSYMEIYCERVRDLLNPKPQPLKIREHPELGPYVEDLSKIAVTSYEEIMQLMDEGNKSRTVASTNMNEVSSRSHAVFTLIFTQRVKVNNQFTEKQSKISLVDLAGSERADATGAQGDRLKEGANINKSLTTLRNVISGLAKKHPFIKYRDSHLTWLLKENLGGNSKTAMIANLSPACVNYEETLSTLRLTTHVFQIFMNLA</sequence>
<evidence type="ECO:0000256" key="3">
    <source>
        <dbReference type="ARBA" id="ARBA00023175"/>
    </source>
</evidence>
<dbReference type="GO" id="GO:0007018">
    <property type="term" value="P:microtubule-based movement"/>
    <property type="evidence" value="ECO:0007669"/>
    <property type="project" value="InterPro"/>
</dbReference>
<keyword evidence="9" id="KW-1185">Reference proteome</keyword>
<dbReference type="EMBL" id="JAVYJV010000038">
    <property type="protein sequence ID" value="KAK4337314.1"/>
    <property type="molecule type" value="Genomic_DNA"/>
</dbReference>
<evidence type="ECO:0000313" key="8">
    <source>
        <dbReference type="EMBL" id="KAK4337314.1"/>
    </source>
</evidence>
<dbReference type="AlphaFoldDB" id="A0AAE1UU68"/>
<dbReference type="PANTHER" id="PTHR47117">
    <property type="entry name" value="STAR-RELATED LIPID TRANSFER PROTEIN 9"/>
    <property type="match status" value="1"/>
</dbReference>
<gene>
    <name evidence="8" type="ORF">RND71_043600</name>
</gene>
<accession>A0AAE1UU68</accession>
<dbReference type="Pfam" id="PF00225">
    <property type="entry name" value="Kinesin"/>
    <property type="match status" value="1"/>
</dbReference>
<feature type="compositionally biased region" description="Basic and acidic residues" evidence="6">
    <location>
        <begin position="1"/>
        <end position="12"/>
    </location>
</feature>
<dbReference type="InterPro" id="IPR019821">
    <property type="entry name" value="Kinesin_motor_CS"/>
</dbReference>
<comment type="caution">
    <text evidence="8">The sequence shown here is derived from an EMBL/GenBank/DDBJ whole genome shotgun (WGS) entry which is preliminary data.</text>
</comment>